<dbReference type="RefSeq" id="WP_106453212.1">
    <property type="nucleotide sequence ID" value="NZ_PXYH01000009.1"/>
</dbReference>
<dbReference type="InterPro" id="IPR003423">
    <property type="entry name" value="OMP_efflux"/>
</dbReference>
<dbReference type="EMBL" id="PXYH01000009">
    <property type="protein sequence ID" value="PSJ43870.1"/>
    <property type="molecule type" value="Genomic_DNA"/>
</dbReference>
<keyword evidence="4" id="KW-1185">Reference proteome</keyword>
<keyword evidence="2" id="KW-0449">Lipoprotein</keyword>
<keyword evidence="2" id="KW-1134">Transmembrane beta strand</keyword>
<dbReference type="SUPFAM" id="SSF56954">
    <property type="entry name" value="Outer membrane efflux proteins (OEP)"/>
    <property type="match status" value="1"/>
</dbReference>
<keyword evidence="2" id="KW-0812">Transmembrane</keyword>
<dbReference type="Gene3D" id="1.20.1600.10">
    <property type="entry name" value="Outer membrane efflux proteins (OEP)"/>
    <property type="match status" value="1"/>
</dbReference>
<comment type="subcellular location">
    <subcellularLocation>
        <location evidence="2">Cell outer membrane</location>
        <topology evidence="2">Lipid-anchor</topology>
    </subcellularLocation>
</comment>
<dbReference type="OrthoDB" id="9770517at2"/>
<sequence length="465" mass="49558">MNNPVRTSLALVTGLLLAGCSTLVPELPEARPGVAADWPIPASSADTQATAADIGWLDFFTDPQLEQLIGQALANNRDLRVALLNVDKARAQYRIERADRLPSVAAAGDLERGRLAPDAGVSEQFSANLGIAEFELDLFGRVRNLSEAALNQYLAREEARRAAQLSLVAEVANAYLTLAGDRRLERLAEETLDNRQQALALTERRHQLGAVSGLDLSQAQTALETARADLARYRGLVAQDLNALTLLVGAPVDPALLPAGDGGEVSGLAPLPAGLPSDVLLRRPDVQQAEYALLAANANIGAARAAFFPSIRLTGSVGTASGELDGLFEGGSGIWRFAPRINLPIFQGGSLRAALGLAEAERDIALADYEKAIQSGFREVADGLALTRTLAERQDALQALVDAARRAEQLSLARYRAGQDSYLVLLDAQRTLYQAEQSLISAELAEQSNRVNLYKALGGGWREAG</sequence>
<organism evidence="3 4">
    <name type="scientific">Zobellella taiwanensis</name>
    <dbReference type="NCBI Taxonomy" id="347535"/>
    <lineage>
        <taxon>Bacteria</taxon>
        <taxon>Pseudomonadati</taxon>
        <taxon>Pseudomonadota</taxon>
        <taxon>Gammaproteobacteria</taxon>
        <taxon>Aeromonadales</taxon>
        <taxon>Aeromonadaceae</taxon>
        <taxon>Zobellella</taxon>
    </lineage>
</organism>
<gene>
    <name evidence="3" type="ORF">C7I36_08055</name>
</gene>
<accession>A0A2P7R0X0</accession>
<dbReference type="Proteomes" id="UP000242181">
    <property type="component" value="Unassembled WGS sequence"/>
</dbReference>
<keyword evidence="2" id="KW-0564">Palmitate</keyword>
<reference evidence="3 4" key="1">
    <citation type="submission" date="2018-03" db="EMBL/GenBank/DDBJ databases">
        <title>The draft genome of Zobellella taiwanensis JCM 13381.</title>
        <authorList>
            <person name="Liu L."/>
            <person name="Li L."/>
            <person name="Wang T."/>
            <person name="Zhang X."/>
            <person name="Liang L."/>
        </authorList>
    </citation>
    <scope>NUCLEOTIDE SEQUENCE [LARGE SCALE GENOMIC DNA]</scope>
    <source>
        <strain evidence="3 4">JCM 13381</strain>
    </source>
</reference>
<evidence type="ECO:0000313" key="4">
    <source>
        <dbReference type="Proteomes" id="UP000242181"/>
    </source>
</evidence>
<dbReference type="GO" id="GO:0015562">
    <property type="term" value="F:efflux transmembrane transporter activity"/>
    <property type="evidence" value="ECO:0007669"/>
    <property type="project" value="InterPro"/>
</dbReference>
<evidence type="ECO:0000313" key="3">
    <source>
        <dbReference type="EMBL" id="PSJ43870.1"/>
    </source>
</evidence>
<proteinExistence type="inferred from homology"/>
<name>A0A2P7R0X0_9GAMM</name>
<dbReference type="PROSITE" id="PS51257">
    <property type="entry name" value="PROKAR_LIPOPROTEIN"/>
    <property type="match status" value="1"/>
</dbReference>
<dbReference type="PANTHER" id="PTHR30203:SF32">
    <property type="entry name" value="CATION EFFLUX SYSTEM PROTEIN CUSC"/>
    <property type="match status" value="1"/>
</dbReference>
<evidence type="ECO:0000256" key="1">
    <source>
        <dbReference type="ARBA" id="ARBA00007613"/>
    </source>
</evidence>
<keyword evidence="2" id="KW-0472">Membrane</keyword>
<dbReference type="AlphaFoldDB" id="A0A2P7R0X0"/>
<dbReference type="PANTHER" id="PTHR30203">
    <property type="entry name" value="OUTER MEMBRANE CATION EFFLUX PROTEIN"/>
    <property type="match status" value="1"/>
</dbReference>
<evidence type="ECO:0000256" key="2">
    <source>
        <dbReference type="RuleBase" id="RU362097"/>
    </source>
</evidence>
<dbReference type="GO" id="GO:0009279">
    <property type="term" value="C:cell outer membrane"/>
    <property type="evidence" value="ECO:0007669"/>
    <property type="project" value="UniProtKB-SubCell"/>
</dbReference>
<dbReference type="Pfam" id="PF02321">
    <property type="entry name" value="OEP"/>
    <property type="match status" value="2"/>
</dbReference>
<comment type="caution">
    <text evidence="3">The sequence shown here is derived from an EMBL/GenBank/DDBJ whole genome shotgun (WGS) entry which is preliminary data.</text>
</comment>
<dbReference type="InterPro" id="IPR010131">
    <property type="entry name" value="MdtP/NodT-like"/>
</dbReference>
<dbReference type="NCBIfam" id="TIGR01845">
    <property type="entry name" value="outer_NodT"/>
    <property type="match status" value="1"/>
</dbReference>
<comment type="similarity">
    <text evidence="1 2">Belongs to the outer membrane factor (OMF) (TC 1.B.17) family.</text>
</comment>
<protein>
    <submittedName>
        <fullName evidence="3">Transporter</fullName>
    </submittedName>
</protein>
<dbReference type="Gene3D" id="2.20.200.10">
    <property type="entry name" value="Outer membrane efflux proteins (OEP)"/>
    <property type="match status" value="1"/>
</dbReference>